<evidence type="ECO:0000256" key="1">
    <source>
        <dbReference type="ARBA" id="ARBA00008031"/>
    </source>
</evidence>
<feature type="binding site" evidence="6">
    <location>
        <position position="294"/>
    </location>
    <ligand>
        <name>substrate</name>
    </ligand>
</feature>
<feature type="binding site" evidence="6">
    <location>
        <position position="160"/>
    </location>
    <ligand>
        <name>substrate</name>
    </ligand>
</feature>
<dbReference type="PANTHER" id="PTHR48073">
    <property type="entry name" value="O-SUCCINYLBENZOATE SYNTHASE-RELATED"/>
    <property type="match status" value="1"/>
</dbReference>
<dbReference type="SFLD" id="SFLDS00001">
    <property type="entry name" value="Enolase"/>
    <property type="match status" value="2"/>
</dbReference>
<dbReference type="AlphaFoldDB" id="A0A9D1DN58"/>
<keyword evidence="3 7" id="KW-0460">Magnesium</keyword>
<feature type="binding site" evidence="7">
    <location>
        <position position="217"/>
    </location>
    <ligand>
        <name>Mg(2+)</name>
        <dbReference type="ChEBI" id="CHEBI:18420"/>
    </ligand>
</feature>
<feature type="binding site" evidence="6">
    <location>
        <position position="24"/>
    </location>
    <ligand>
        <name>substrate</name>
    </ligand>
</feature>
<feature type="active site" description="Proton acceptor; specific for (S)-substrate epimerization" evidence="5">
    <location>
        <position position="266"/>
    </location>
</feature>
<feature type="binding site" evidence="6">
    <location>
        <position position="319"/>
    </location>
    <ligand>
        <name>substrate</name>
    </ligand>
</feature>
<dbReference type="GO" id="GO:0016855">
    <property type="term" value="F:racemase and epimerase activity, acting on amino acids and derivatives"/>
    <property type="evidence" value="ECO:0007669"/>
    <property type="project" value="UniProtKB-UniRule"/>
</dbReference>
<dbReference type="GO" id="GO:0006518">
    <property type="term" value="P:peptide metabolic process"/>
    <property type="evidence" value="ECO:0007669"/>
    <property type="project" value="UniProtKB-ARBA"/>
</dbReference>
<dbReference type="EMBL" id="DVHH01000230">
    <property type="protein sequence ID" value="HIR55819.1"/>
    <property type="molecule type" value="Genomic_DNA"/>
</dbReference>
<evidence type="ECO:0000259" key="9">
    <source>
        <dbReference type="SMART" id="SM00922"/>
    </source>
</evidence>
<dbReference type="GO" id="GO:0000287">
    <property type="term" value="F:magnesium ion binding"/>
    <property type="evidence" value="ECO:0007669"/>
    <property type="project" value="UniProtKB-ARBA"/>
</dbReference>
<feature type="binding site" evidence="6">
    <location>
        <position position="321"/>
    </location>
    <ligand>
        <name>substrate</name>
    </ligand>
</feature>
<protein>
    <recommendedName>
        <fullName evidence="8">Dipeptide epimerase</fullName>
        <ecNumber evidence="8">5.1.1.-</ecNumber>
    </recommendedName>
</protein>
<keyword evidence="2 7" id="KW-0479">Metal-binding</keyword>
<evidence type="ECO:0000256" key="2">
    <source>
        <dbReference type="ARBA" id="ARBA00022723"/>
    </source>
</evidence>
<dbReference type="Pfam" id="PF02746">
    <property type="entry name" value="MR_MLE_N"/>
    <property type="match status" value="1"/>
</dbReference>
<feature type="domain" description="Mandelate racemase/muconate lactonizing enzyme C-terminal" evidence="9">
    <location>
        <begin position="141"/>
        <end position="238"/>
    </location>
</feature>
<evidence type="ECO:0000256" key="6">
    <source>
        <dbReference type="PIRSR" id="PIRSR634603-2"/>
    </source>
</evidence>
<feature type="binding site" evidence="7">
    <location>
        <position position="189"/>
    </location>
    <ligand>
        <name>Mg(2+)</name>
        <dbReference type="ChEBI" id="CHEBI:18420"/>
    </ligand>
</feature>
<reference evidence="10" key="1">
    <citation type="submission" date="2020-10" db="EMBL/GenBank/DDBJ databases">
        <authorList>
            <person name="Gilroy R."/>
        </authorList>
    </citation>
    <scope>NUCLEOTIDE SEQUENCE</scope>
    <source>
        <strain evidence="10">ChiGjej3B3-7149</strain>
    </source>
</reference>
<feature type="active site" description="Proton acceptor; specific for (R)-substrate epimerization" evidence="5">
    <location>
        <position position="162"/>
    </location>
</feature>
<dbReference type="FunFam" id="3.30.390.10:FF:000009">
    <property type="entry name" value="Hydrophobic dipeptide epimerase"/>
    <property type="match status" value="1"/>
</dbReference>
<gene>
    <name evidence="10" type="ORF">IAD36_09530</name>
</gene>
<dbReference type="Pfam" id="PF13378">
    <property type="entry name" value="MR_MLE_C"/>
    <property type="match status" value="1"/>
</dbReference>
<keyword evidence="4 8" id="KW-0413">Isomerase</keyword>
<dbReference type="InterPro" id="IPR013341">
    <property type="entry name" value="Mandelate_racemase_N_dom"/>
</dbReference>
<evidence type="ECO:0000313" key="11">
    <source>
        <dbReference type="Proteomes" id="UP000824238"/>
    </source>
</evidence>
<proteinExistence type="inferred from homology"/>
<dbReference type="EC" id="5.1.1.-" evidence="8"/>
<comment type="caution">
    <text evidence="10">The sequence shown here is derived from an EMBL/GenBank/DDBJ whole genome shotgun (WGS) entry which is preliminary data.</text>
</comment>
<sequence length="362" mass="38869">MKITGFRIGLLSAGLRVPFRTALREVRRLEDVVVELQTSDGRTGRGEAPPTAAITGETLDSLIAALRDCICPRLVGRDIEEFRALLDEVQEAMVGNPSAKAAADIALWDLYAQYCGLPVYKMLGGGTPRLETDLTISVNSPEIMATDAEYGINNGYNVLKIKVGIDPELDFARLAAVRGAAKTAKIRIDANQAWTPKQAVRLLNRMQDAGLDIELVEQPVKAHDLEELKFVTANSPVPVLADESVFSPRDALRIMQERAADMVNIKLMKCGGLTNALRIVSAAEVYSVECMMGCMLEAKVSVTAAAHLACARSVITRIDLDGPALCSEDPVEGGAIFEGSTISLTEAPGLGITGIDGLKYII</sequence>
<dbReference type="SFLD" id="SFLDG00180">
    <property type="entry name" value="muconate_cycloisomerase"/>
    <property type="match status" value="2"/>
</dbReference>
<evidence type="ECO:0000256" key="7">
    <source>
        <dbReference type="PIRSR" id="PIRSR634603-3"/>
    </source>
</evidence>
<dbReference type="InterPro" id="IPR036849">
    <property type="entry name" value="Enolase-like_C_sf"/>
</dbReference>
<organism evidence="10 11">
    <name type="scientific">Candidatus Scatomorpha intestinigallinarum</name>
    <dbReference type="NCBI Taxonomy" id="2840923"/>
    <lineage>
        <taxon>Bacteria</taxon>
        <taxon>Bacillati</taxon>
        <taxon>Bacillota</taxon>
        <taxon>Clostridia</taxon>
        <taxon>Eubacteriales</taxon>
        <taxon>Candidatus Scatomorpha</taxon>
    </lineage>
</organism>
<feature type="binding site" evidence="7">
    <location>
        <position position="242"/>
    </location>
    <ligand>
        <name>Mg(2+)</name>
        <dbReference type="ChEBI" id="CHEBI:18420"/>
    </ligand>
</feature>
<dbReference type="InterPro" id="IPR029065">
    <property type="entry name" value="Enolase_C-like"/>
</dbReference>
<dbReference type="SMART" id="SM00922">
    <property type="entry name" value="MR_MLE"/>
    <property type="match status" value="1"/>
</dbReference>
<evidence type="ECO:0000256" key="4">
    <source>
        <dbReference type="ARBA" id="ARBA00023235"/>
    </source>
</evidence>
<dbReference type="SUPFAM" id="SSF51604">
    <property type="entry name" value="Enolase C-terminal domain-like"/>
    <property type="match status" value="1"/>
</dbReference>
<dbReference type="SFLD" id="SFLDF00010">
    <property type="entry name" value="dipeptide_epimerase"/>
    <property type="match status" value="1"/>
</dbReference>
<evidence type="ECO:0000256" key="3">
    <source>
        <dbReference type="ARBA" id="ARBA00022842"/>
    </source>
</evidence>
<dbReference type="PANTHER" id="PTHR48073:SF2">
    <property type="entry name" value="O-SUCCINYLBENZOATE SYNTHASE"/>
    <property type="match status" value="1"/>
</dbReference>
<dbReference type="InterPro" id="IPR034603">
    <property type="entry name" value="Dipeptide_epimerase"/>
</dbReference>
<evidence type="ECO:0000256" key="5">
    <source>
        <dbReference type="PIRSR" id="PIRSR634603-1"/>
    </source>
</evidence>
<name>A0A9D1DN58_9FIRM</name>
<comment type="cofactor">
    <cofactor evidence="7 8">
        <name>Mg(2+)</name>
        <dbReference type="ChEBI" id="CHEBI:18420"/>
    </cofactor>
    <text evidence="7 8">Binds 1 Mg(2+) ion per subunit.</text>
</comment>
<comment type="similarity">
    <text evidence="1 8">Belongs to the mandelate racemase/muconate lactonizing enzyme family.</text>
</comment>
<dbReference type="SUPFAM" id="SSF54826">
    <property type="entry name" value="Enolase N-terminal domain-like"/>
    <property type="match status" value="1"/>
</dbReference>
<dbReference type="Gene3D" id="3.20.20.120">
    <property type="entry name" value="Enolase-like C-terminal domain"/>
    <property type="match status" value="1"/>
</dbReference>
<accession>A0A9D1DN58</accession>
<dbReference type="InterPro" id="IPR029017">
    <property type="entry name" value="Enolase-like_N"/>
</dbReference>
<feature type="binding site" evidence="6">
    <location>
        <position position="135"/>
    </location>
    <ligand>
        <name>substrate</name>
    </ligand>
</feature>
<evidence type="ECO:0000313" key="10">
    <source>
        <dbReference type="EMBL" id="HIR55819.1"/>
    </source>
</evidence>
<dbReference type="SFLD" id="SFLDF00009">
    <property type="entry name" value="o-succinylbenzoate_synthase"/>
    <property type="match status" value="1"/>
</dbReference>
<reference evidence="10" key="2">
    <citation type="journal article" date="2021" name="PeerJ">
        <title>Extensive microbial diversity within the chicken gut microbiome revealed by metagenomics and culture.</title>
        <authorList>
            <person name="Gilroy R."/>
            <person name="Ravi A."/>
            <person name="Getino M."/>
            <person name="Pursley I."/>
            <person name="Horton D.L."/>
            <person name="Alikhan N.F."/>
            <person name="Baker D."/>
            <person name="Gharbi K."/>
            <person name="Hall N."/>
            <person name="Watson M."/>
            <person name="Adriaenssens E.M."/>
            <person name="Foster-Nyarko E."/>
            <person name="Jarju S."/>
            <person name="Secka A."/>
            <person name="Antonio M."/>
            <person name="Oren A."/>
            <person name="Chaudhuri R.R."/>
            <person name="La Ragione R."/>
            <person name="Hildebrand F."/>
            <person name="Pallen M.J."/>
        </authorList>
    </citation>
    <scope>NUCLEOTIDE SEQUENCE</scope>
    <source>
        <strain evidence="10">ChiGjej3B3-7149</strain>
    </source>
</reference>
<dbReference type="CDD" id="cd03319">
    <property type="entry name" value="L-Ala-DL-Glu_epimerase"/>
    <property type="match status" value="1"/>
</dbReference>
<dbReference type="Proteomes" id="UP000824238">
    <property type="component" value="Unassembled WGS sequence"/>
</dbReference>
<feature type="binding site" evidence="6">
    <location>
        <position position="296"/>
    </location>
    <ligand>
        <name>substrate</name>
    </ligand>
</feature>
<dbReference type="InterPro" id="IPR013342">
    <property type="entry name" value="Mandelate_racemase_C"/>
</dbReference>
<dbReference type="Gene3D" id="3.30.390.10">
    <property type="entry name" value="Enolase-like, N-terminal domain"/>
    <property type="match status" value="1"/>
</dbReference>
<evidence type="ECO:0000256" key="8">
    <source>
        <dbReference type="RuleBase" id="RU366006"/>
    </source>
</evidence>